<dbReference type="InterPro" id="IPR004593">
    <property type="entry name" value="SbcD"/>
</dbReference>
<keyword evidence="7" id="KW-0235">DNA replication</keyword>
<dbReference type="RefSeq" id="WP_249304145.1">
    <property type="nucleotide sequence ID" value="NZ_JACRSW010000027.1"/>
</dbReference>
<dbReference type="PANTHER" id="PTHR30337:SF0">
    <property type="entry name" value="NUCLEASE SBCCD SUBUNIT D"/>
    <property type="match status" value="1"/>
</dbReference>
<dbReference type="InterPro" id="IPR050535">
    <property type="entry name" value="DNA_Repair-Maintenance_Comp"/>
</dbReference>
<proteinExistence type="inferred from homology"/>
<feature type="domain" description="Calcineurin-like phosphoesterase" evidence="8">
    <location>
        <begin position="1"/>
        <end position="229"/>
    </location>
</feature>
<dbReference type="PANTHER" id="PTHR30337">
    <property type="entry name" value="COMPONENT OF ATP-DEPENDENT DSDNA EXONUCLEASE"/>
    <property type="match status" value="1"/>
</dbReference>
<keyword evidence="6 7" id="KW-0269">Exonuclease</keyword>
<evidence type="ECO:0000259" key="9">
    <source>
        <dbReference type="Pfam" id="PF12320"/>
    </source>
</evidence>
<dbReference type="Gene3D" id="3.60.21.10">
    <property type="match status" value="1"/>
</dbReference>
<evidence type="ECO:0000256" key="6">
    <source>
        <dbReference type="ARBA" id="ARBA00022839"/>
    </source>
</evidence>
<evidence type="ECO:0000256" key="4">
    <source>
        <dbReference type="ARBA" id="ARBA00022722"/>
    </source>
</evidence>
<gene>
    <name evidence="7" type="primary">sbcD</name>
    <name evidence="10" type="ORF">H8700_05555</name>
</gene>
<dbReference type="Pfam" id="PF00149">
    <property type="entry name" value="Metallophos"/>
    <property type="match status" value="1"/>
</dbReference>
<dbReference type="InterPro" id="IPR004843">
    <property type="entry name" value="Calcineurin-like_PHP"/>
</dbReference>
<accession>A0ABR7MV90</accession>
<organism evidence="10 11">
    <name type="scientific">Jutongia hominis</name>
    <dbReference type="NCBI Taxonomy" id="2763664"/>
    <lineage>
        <taxon>Bacteria</taxon>
        <taxon>Bacillati</taxon>
        <taxon>Bacillota</taxon>
        <taxon>Clostridia</taxon>
        <taxon>Lachnospirales</taxon>
        <taxon>Lachnospiraceae</taxon>
        <taxon>Jutongia</taxon>
    </lineage>
</organism>
<protein>
    <recommendedName>
        <fullName evidence="3 7">Nuclease SbcCD subunit D</fullName>
    </recommendedName>
</protein>
<dbReference type="GO" id="GO:0004527">
    <property type="term" value="F:exonuclease activity"/>
    <property type="evidence" value="ECO:0007669"/>
    <property type="project" value="UniProtKB-KW"/>
</dbReference>
<dbReference type="InterPro" id="IPR026843">
    <property type="entry name" value="SbcD_C"/>
</dbReference>
<sequence>MKFFHVGDLHLGKQLHGYDLIKDQEHMLEELLSYIKKEQPDAVLIAGDIYDRAVPSGTAMQLLEQFFIQADELAKEQKAVEIILIAGNHDAAKRLQYGSSFMKRHHIHIAVMPPQQEDAYLEQVTLTDQEGVVHFYLLPYTKPGMIRHWVEQEELANTQDAVKFLLEREQIDWNERNVLLSHQFYLHANEDTVLCDSETPSFSVGGLDSIATTFVDKFDYVALGHIHSPQNLGDPHIRYAGTPLKYSVSEADQNKSITVVEMGKKGEISYHYLPIHPLHDVRALRGKMEELAAQCTEIPCHDYVSIVLTDEEAVQQPRDYLEKYYDHILEIQIDNTRTRQIMEEEIPALKEMSLEGAFMTFFKESTGRPMNEDEQKKFAQIIETL</sequence>
<evidence type="ECO:0000256" key="3">
    <source>
        <dbReference type="ARBA" id="ARBA00013365"/>
    </source>
</evidence>
<evidence type="ECO:0000256" key="1">
    <source>
        <dbReference type="ARBA" id="ARBA00010555"/>
    </source>
</evidence>
<evidence type="ECO:0000256" key="7">
    <source>
        <dbReference type="RuleBase" id="RU363069"/>
    </source>
</evidence>
<evidence type="ECO:0000256" key="2">
    <source>
        <dbReference type="ARBA" id="ARBA00011322"/>
    </source>
</evidence>
<comment type="subunit">
    <text evidence="2 7">Heterodimer of SbcC and SbcD.</text>
</comment>
<comment type="caution">
    <text evidence="10">The sequence shown here is derived from an EMBL/GenBank/DDBJ whole genome shotgun (WGS) entry which is preliminary data.</text>
</comment>
<dbReference type="SUPFAM" id="SSF56300">
    <property type="entry name" value="Metallo-dependent phosphatases"/>
    <property type="match status" value="1"/>
</dbReference>
<dbReference type="NCBIfam" id="TIGR00619">
    <property type="entry name" value="sbcd"/>
    <property type="match status" value="1"/>
</dbReference>
<dbReference type="Pfam" id="PF12320">
    <property type="entry name" value="SbcD_C"/>
    <property type="match status" value="1"/>
</dbReference>
<keyword evidence="11" id="KW-1185">Reference proteome</keyword>
<keyword evidence="4 7" id="KW-0540">Nuclease</keyword>
<evidence type="ECO:0000256" key="5">
    <source>
        <dbReference type="ARBA" id="ARBA00022801"/>
    </source>
</evidence>
<feature type="domain" description="Nuclease SbcCD subunit D C-terminal" evidence="9">
    <location>
        <begin position="278"/>
        <end position="365"/>
    </location>
</feature>
<keyword evidence="7" id="KW-0233">DNA recombination</keyword>
<evidence type="ECO:0000313" key="11">
    <source>
        <dbReference type="Proteomes" id="UP000637513"/>
    </source>
</evidence>
<dbReference type="InterPro" id="IPR029052">
    <property type="entry name" value="Metallo-depent_PP-like"/>
</dbReference>
<dbReference type="Proteomes" id="UP000637513">
    <property type="component" value="Unassembled WGS sequence"/>
</dbReference>
<comment type="function">
    <text evidence="7">SbcCD cleaves DNA hairpin structures. These structures can inhibit DNA replication and are intermediates in certain DNA recombination reactions. The complex acts as a 3'-&gt;5' double strand exonuclease that can open hairpins. It also has a 5' single-strand endonuclease activity.</text>
</comment>
<dbReference type="InterPro" id="IPR041796">
    <property type="entry name" value="Mre11_N"/>
</dbReference>
<name>A0ABR7MV90_9FIRM</name>
<reference evidence="10 11" key="1">
    <citation type="submission" date="2020-08" db="EMBL/GenBank/DDBJ databases">
        <title>Genome public.</title>
        <authorList>
            <person name="Liu C."/>
            <person name="Sun Q."/>
        </authorList>
    </citation>
    <scope>NUCLEOTIDE SEQUENCE [LARGE SCALE GENOMIC DNA]</scope>
    <source>
        <strain evidence="10 11">BX3</strain>
    </source>
</reference>
<evidence type="ECO:0000313" key="10">
    <source>
        <dbReference type="EMBL" id="MBC8557167.1"/>
    </source>
</evidence>
<keyword evidence="5 7" id="KW-0378">Hydrolase</keyword>
<evidence type="ECO:0000259" key="8">
    <source>
        <dbReference type="Pfam" id="PF00149"/>
    </source>
</evidence>
<dbReference type="EMBL" id="JACRSW010000027">
    <property type="protein sequence ID" value="MBC8557167.1"/>
    <property type="molecule type" value="Genomic_DNA"/>
</dbReference>
<dbReference type="CDD" id="cd00840">
    <property type="entry name" value="MPP_Mre11_N"/>
    <property type="match status" value="1"/>
</dbReference>
<comment type="similarity">
    <text evidence="1 7">Belongs to the SbcD family.</text>
</comment>
<keyword evidence="7" id="KW-0255">Endonuclease</keyword>